<sequence>MEIENITNKKKCKICGREKPFKDFYPIKSGKYGIDSKCKKCDNLRGQDRRQSVDGLIKEIYKSQRNYAEKNNTALSYSREDFIEWIEKQEEFEFLYKDWQNNNYEKMFTPSCYRIDSEIKNSYSLENLGIAIWKDIQIKRGQDIKEGRDNRINKSVLQYTKEGKFIKRYHSSAEAERYLQEQNNDSKRYSIGIINCKNGKAKSAYGFKWREDSIPTKKILYGKKIKLKHLNNYLIKDIENILSKEIPISTEKEETIKCRIGQGKFRDELIKYWGACAVSLFDKIELLMASHIKPWRDSTNKERLDIYNGLLLTPNLDKVFDKGLISFDIKGNILISESFKNYNLFGINENMKIKIEEEHKKYLKYHQKNIFK</sequence>
<gene>
    <name evidence="2" type="ORF">GBG18_01685</name>
</gene>
<dbReference type="InterPro" id="IPR036388">
    <property type="entry name" value="WH-like_DNA-bd_sf"/>
</dbReference>
<evidence type="ECO:0000313" key="3">
    <source>
        <dbReference type="Proteomes" id="UP000461010"/>
    </source>
</evidence>
<feature type="domain" description="HNH nuclease" evidence="1">
    <location>
        <begin position="276"/>
        <end position="328"/>
    </location>
</feature>
<dbReference type="RefSeq" id="WP_152187797.1">
    <property type="nucleotide sequence ID" value="NZ_WFKJ01000003.1"/>
</dbReference>
<name>A0ABQ6VPG3_9BACT</name>
<accession>A0ABQ6VPG3</accession>
<dbReference type="InterPro" id="IPR003615">
    <property type="entry name" value="HNH_nuc"/>
</dbReference>
<evidence type="ECO:0000313" key="2">
    <source>
        <dbReference type="EMBL" id="KAB7892593.1"/>
    </source>
</evidence>
<dbReference type="Gene3D" id="1.10.10.10">
    <property type="entry name" value="Winged helix-like DNA-binding domain superfamily/Winged helix DNA-binding domain"/>
    <property type="match status" value="1"/>
</dbReference>
<dbReference type="EMBL" id="WFKJ01000003">
    <property type="protein sequence ID" value="KAB7892593.1"/>
    <property type="molecule type" value="Genomic_DNA"/>
</dbReference>
<keyword evidence="3" id="KW-1185">Reference proteome</keyword>
<dbReference type="Proteomes" id="UP000461010">
    <property type="component" value="Unassembled WGS sequence"/>
</dbReference>
<reference evidence="2 3" key="1">
    <citation type="submission" date="2019-10" db="EMBL/GenBank/DDBJ databases">
        <title>Poseidonibacter ostreae sp. nov., isolated from the gut of the Ostrea denselamellosa.</title>
        <authorList>
            <person name="Choi A."/>
        </authorList>
    </citation>
    <scope>NUCLEOTIDE SEQUENCE [LARGE SCALE GENOMIC DNA]</scope>
    <source>
        <strain evidence="2 3">SJOD-M-5</strain>
    </source>
</reference>
<comment type="caution">
    <text evidence="2">The sequence shown here is derived from an EMBL/GenBank/DDBJ whole genome shotgun (WGS) entry which is preliminary data.</text>
</comment>
<dbReference type="Pfam" id="PF13391">
    <property type="entry name" value="HNH_2"/>
    <property type="match status" value="1"/>
</dbReference>
<proteinExistence type="predicted"/>
<evidence type="ECO:0000259" key="1">
    <source>
        <dbReference type="Pfam" id="PF13391"/>
    </source>
</evidence>
<organism evidence="2 3">
    <name type="scientific">Poseidonibacter ostreae</name>
    <dbReference type="NCBI Taxonomy" id="2654171"/>
    <lineage>
        <taxon>Bacteria</taxon>
        <taxon>Pseudomonadati</taxon>
        <taxon>Campylobacterota</taxon>
        <taxon>Epsilonproteobacteria</taxon>
        <taxon>Campylobacterales</taxon>
        <taxon>Arcobacteraceae</taxon>
        <taxon>Poseidonibacter</taxon>
    </lineage>
</organism>
<protein>
    <recommendedName>
        <fullName evidence="1">HNH nuclease domain-containing protein</fullName>
    </recommendedName>
</protein>